<gene>
    <name evidence="1" type="ORF">SDC9_139442</name>
</gene>
<evidence type="ECO:0000313" key="1">
    <source>
        <dbReference type="EMBL" id="MPM92307.1"/>
    </source>
</evidence>
<dbReference type="AlphaFoldDB" id="A0A645DSJ5"/>
<reference evidence="1" key="1">
    <citation type="submission" date="2019-08" db="EMBL/GenBank/DDBJ databases">
        <authorList>
            <person name="Kucharzyk K."/>
            <person name="Murdoch R.W."/>
            <person name="Higgins S."/>
            <person name="Loffler F."/>
        </authorList>
    </citation>
    <scope>NUCLEOTIDE SEQUENCE</scope>
</reference>
<dbReference type="InterPro" id="IPR046484">
    <property type="entry name" value="DUF6577"/>
</dbReference>
<dbReference type="Pfam" id="PF20217">
    <property type="entry name" value="DUF6577"/>
    <property type="match status" value="1"/>
</dbReference>
<dbReference type="EMBL" id="VSSQ01039262">
    <property type="protein sequence ID" value="MPM92307.1"/>
    <property type="molecule type" value="Genomic_DNA"/>
</dbReference>
<proteinExistence type="predicted"/>
<protein>
    <submittedName>
        <fullName evidence="1">Uncharacterized protein</fullName>
    </submittedName>
</protein>
<sequence length="276" mass="31885">MAGDFDRFVCFTDSARTAKYRKIAEKAEEAEPMRNDAIIHALPEGPFSRQEILDAARTIDASFKETQLRHLMGTLLDSNLILRVGRNQYKKVEKEPQKSVFTGVYSNAALQVIKYMQEQFPLISFRVWELSWLNEFFNHLIARNQIFLEVEKDGCDFVFSALAEELPGRVLLRPKAQELLHYGIDDGIIIDPLITEAPKSDGEPYQVPLEKLIVDLFAKKNLMLSKGDFPSAIEIMFCRYRIDQVSMRRYARRRNKAKAVFGFLRNQTTIELLVKE</sequence>
<name>A0A645DSJ5_9ZZZZ</name>
<accession>A0A645DSJ5</accession>
<comment type="caution">
    <text evidence="1">The sequence shown here is derived from an EMBL/GenBank/DDBJ whole genome shotgun (WGS) entry which is preliminary data.</text>
</comment>
<organism evidence="1">
    <name type="scientific">bioreactor metagenome</name>
    <dbReference type="NCBI Taxonomy" id="1076179"/>
    <lineage>
        <taxon>unclassified sequences</taxon>
        <taxon>metagenomes</taxon>
        <taxon>ecological metagenomes</taxon>
    </lineage>
</organism>